<dbReference type="PROSITE" id="PS00211">
    <property type="entry name" value="ABC_TRANSPORTER_1"/>
    <property type="match status" value="1"/>
</dbReference>
<keyword evidence="5 8" id="KW-1133">Transmembrane helix</keyword>
<comment type="subcellular location">
    <subcellularLocation>
        <location evidence="1">Cell membrane</location>
        <topology evidence="1">Multi-pass membrane protein</topology>
    </subcellularLocation>
</comment>
<dbReference type="InterPro" id="IPR011527">
    <property type="entry name" value="ABC1_TM_dom"/>
</dbReference>
<dbReference type="Gene3D" id="3.40.50.300">
    <property type="entry name" value="P-loop containing nucleotide triphosphate hydrolases"/>
    <property type="match status" value="1"/>
</dbReference>
<feature type="region of interest" description="Disordered" evidence="7">
    <location>
        <begin position="1"/>
        <end position="42"/>
    </location>
</feature>
<keyword evidence="4 11" id="KW-0067">ATP-binding</keyword>
<dbReference type="Proteomes" id="UP001499854">
    <property type="component" value="Unassembled WGS sequence"/>
</dbReference>
<dbReference type="InterPro" id="IPR036640">
    <property type="entry name" value="ABC1_TM_sf"/>
</dbReference>
<evidence type="ECO:0000256" key="1">
    <source>
        <dbReference type="ARBA" id="ARBA00004651"/>
    </source>
</evidence>
<dbReference type="InterPro" id="IPR017871">
    <property type="entry name" value="ABC_transporter-like_CS"/>
</dbReference>
<evidence type="ECO:0000256" key="3">
    <source>
        <dbReference type="ARBA" id="ARBA00022741"/>
    </source>
</evidence>
<dbReference type="PANTHER" id="PTHR24221:SF654">
    <property type="entry name" value="ATP-BINDING CASSETTE SUB-FAMILY B MEMBER 6"/>
    <property type="match status" value="1"/>
</dbReference>
<feature type="domain" description="ABC transmembrane type-1" evidence="10">
    <location>
        <begin position="73"/>
        <end position="357"/>
    </location>
</feature>
<evidence type="ECO:0000256" key="8">
    <source>
        <dbReference type="SAM" id="Phobius"/>
    </source>
</evidence>
<evidence type="ECO:0000256" key="5">
    <source>
        <dbReference type="ARBA" id="ARBA00022989"/>
    </source>
</evidence>
<evidence type="ECO:0000256" key="4">
    <source>
        <dbReference type="ARBA" id="ARBA00022840"/>
    </source>
</evidence>
<dbReference type="SUPFAM" id="SSF90123">
    <property type="entry name" value="ABC transporter transmembrane region"/>
    <property type="match status" value="1"/>
</dbReference>
<organism evidence="11 12">
    <name type="scientific">Catenulispora subtropica</name>
    <dbReference type="NCBI Taxonomy" id="450798"/>
    <lineage>
        <taxon>Bacteria</taxon>
        <taxon>Bacillati</taxon>
        <taxon>Actinomycetota</taxon>
        <taxon>Actinomycetes</taxon>
        <taxon>Catenulisporales</taxon>
        <taxon>Catenulisporaceae</taxon>
        <taxon>Catenulispora</taxon>
    </lineage>
</organism>
<dbReference type="PROSITE" id="PS50929">
    <property type="entry name" value="ABC_TM1F"/>
    <property type="match status" value="1"/>
</dbReference>
<feature type="domain" description="ABC transporter" evidence="9">
    <location>
        <begin position="391"/>
        <end position="641"/>
    </location>
</feature>
<dbReference type="PROSITE" id="PS50893">
    <property type="entry name" value="ABC_TRANSPORTER_2"/>
    <property type="match status" value="1"/>
</dbReference>
<dbReference type="SMART" id="SM00382">
    <property type="entry name" value="AAA"/>
    <property type="match status" value="1"/>
</dbReference>
<feature type="compositionally biased region" description="Pro residues" evidence="7">
    <location>
        <begin position="24"/>
        <end position="33"/>
    </location>
</feature>
<proteinExistence type="predicted"/>
<gene>
    <name evidence="11" type="ORF">GCM10009838_15670</name>
</gene>
<protein>
    <submittedName>
        <fullName evidence="11">ABC transporter ATP-binding protein</fullName>
    </submittedName>
</protein>
<dbReference type="InterPro" id="IPR003593">
    <property type="entry name" value="AAA+_ATPase"/>
</dbReference>
<feature type="transmembrane region" description="Helical" evidence="8">
    <location>
        <begin position="69"/>
        <end position="89"/>
    </location>
</feature>
<dbReference type="EMBL" id="BAAAQM010000006">
    <property type="protein sequence ID" value="GAA1960119.1"/>
    <property type="molecule type" value="Genomic_DNA"/>
</dbReference>
<reference evidence="12" key="1">
    <citation type="journal article" date="2019" name="Int. J. Syst. Evol. Microbiol.">
        <title>The Global Catalogue of Microorganisms (GCM) 10K type strain sequencing project: providing services to taxonomists for standard genome sequencing and annotation.</title>
        <authorList>
            <consortium name="The Broad Institute Genomics Platform"/>
            <consortium name="The Broad Institute Genome Sequencing Center for Infectious Disease"/>
            <person name="Wu L."/>
            <person name="Ma J."/>
        </authorList>
    </citation>
    <scope>NUCLEOTIDE SEQUENCE [LARGE SCALE GENOMIC DNA]</scope>
    <source>
        <strain evidence="12">JCM 16013</strain>
    </source>
</reference>
<evidence type="ECO:0000313" key="12">
    <source>
        <dbReference type="Proteomes" id="UP001499854"/>
    </source>
</evidence>
<dbReference type="Gene3D" id="1.20.1560.10">
    <property type="entry name" value="ABC transporter type 1, transmembrane domain"/>
    <property type="match status" value="1"/>
</dbReference>
<dbReference type="InterPro" id="IPR003439">
    <property type="entry name" value="ABC_transporter-like_ATP-bd"/>
</dbReference>
<evidence type="ECO:0000256" key="6">
    <source>
        <dbReference type="ARBA" id="ARBA00023136"/>
    </source>
</evidence>
<keyword evidence="3" id="KW-0547">Nucleotide-binding</keyword>
<evidence type="ECO:0000256" key="2">
    <source>
        <dbReference type="ARBA" id="ARBA00022692"/>
    </source>
</evidence>
<dbReference type="Pfam" id="PF00005">
    <property type="entry name" value="ABC_tran"/>
    <property type="match status" value="1"/>
</dbReference>
<keyword evidence="12" id="KW-1185">Reference proteome</keyword>
<accession>A0ABP5CBK1</accession>
<keyword evidence="2 8" id="KW-0812">Transmembrane</keyword>
<name>A0ABP5CBK1_9ACTN</name>
<dbReference type="InterPro" id="IPR039421">
    <property type="entry name" value="Type_1_exporter"/>
</dbReference>
<dbReference type="PANTHER" id="PTHR24221">
    <property type="entry name" value="ATP-BINDING CASSETTE SUB-FAMILY B"/>
    <property type="match status" value="1"/>
</dbReference>
<evidence type="ECO:0000259" key="10">
    <source>
        <dbReference type="PROSITE" id="PS50929"/>
    </source>
</evidence>
<evidence type="ECO:0000313" key="11">
    <source>
        <dbReference type="EMBL" id="GAA1960119.1"/>
    </source>
</evidence>
<dbReference type="GO" id="GO:0005524">
    <property type="term" value="F:ATP binding"/>
    <property type="evidence" value="ECO:0007669"/>
    <property type="project" value="UniProtKB-KW"/>
</dbReference>
<dbReference type="InterPro" id="IPR027417">
    <property type="entry name" value="P-loop_NTPase"/>
</dbReference>
<sequence length="651" mass="68959">MSPDGPFGGARPHRPPGASSAPAPSAPAPPTPTRPAVGPDGGERVGFRALVRRGATALALAWRARPLTATGYLAVTVLAGMLPTAAAWLTKLLLDALVSPARRHSGTPVALAVALGAAGLATAALPQVSRYVQAQLQRAVSTLVQDRMFGAVNGFAGLARMEDPAFLDRLRLAQQAGASAPGQTLAATFQVVQGSITVAGLIGTLFLLNPLLAAAVLTAAVPSLFAQLANSKRRAAMLWRSSSAGRRKMFYQMLMTDQHAAQEVRLFGLGAFLRGRMLDELDVVNRAEREVDRRLLITQGPLAVAGAALSAAGLIWAVHSAAAGHITLGDVSVFIAAVAGVQSALGATVSGSADAYQAALVFGHYLAVVQAPPDLPQPEHPVVLAPLTDRISLRDVWFRYSPDDPWVLRGVDLDIPRGACVAVVGVNGAGKTTLVKLLCRFYDPTRGAIAWDGTDIRDVAVADLRDRMAAVFQDYMEYDLTAAENIALGDLAHLGDRGRVQAAADRAEIHDKLASLPRGYDTLLSRVFFAGSDPDDPATGVRLSGGQWQRVALARALMRRERDLLILDEPSSGLDAEAEQAVHERLREHRRGTTSILISHRLSAIRQADLIIVLAQGRVVERGTHDELMAAGGDYARLFMVQAAGYQEAMA</sequence>
<feature type="transmembrane region" description="Helical" evidence="8">
    <location>
        <begin position="109"/>
        <end position="128"/>
    </location>
</feature>
<evidence type="ECO:0000256" key="7">
    <source>
        <dbReference type="SAM" id="MobiDB-lite"/>
    </source>
</evidence>
<comment type="caution">
    <text evidence="11">The sequence shown here is derived from an EMBL/GenBank/DDBJ whole genome shotgun (WGS) entry which is preliminary data.</text>
</comment>
<dbReference type="SUPFAM" id="SSF52540">
    <property type="entry name" value="P-loop containing nucleoside triphosphate hydrolases"/>
    <property type="match status" value="1"/>
</dbReference>
<evidence type="ECO:0000259" key="9">
    <source>
        <dbReference type="PROSITE" id="PS50893"/>
    </source>
</evidence>
<keyword evidence="6 8" id="KW-0472">Membrane</keyword>
<dbReference type="RefSeq" id="WP_344656259.1">
    <property type="nucleotide sequence ID" value="NZ_BAAAQM010000006.1"/>
</dbReference>